<keyword evidence="2" id="KW-0520">NAD</keyword>
<dbReference type="GO" id="GO:0070403">
    <property type="term" value="F:NAD+ binding"/>
    <property type="evidence" value="ECO:0007669"/>
    <property type="project" value="InterPro"/>
</dbReference>
<accession>X1MZX7</accession>
<dbReference type="Gene3D" id="3.40.50.1220">
    <property type="entry name" value="TPP-binding domain"/>
    <property type="match status" value="1"/>
</dbReference>
<reference evidence="4" key="1">
    <citation type="journal article" date="2014" name="Front. Microbiol.">
        <title>High frequency of phylogenetically diverse reductive dehalogenase-homologous genes in deep subseafloor sedimentary metagenomes.</title>
        <authorList>
            <person name="Kawai M."/>
            <person name="Futagami T."/>
            <person name="Toyoda A."/>
            <person name="Takaki Y."/>
            <person name="Nishi S."/>
            <person name="Hori S."/>
            <person name="Arai W."/>
            <person name="Tsubouchi T."/>
            <person name="Morono Y."/>
            <person name="Uchiyama I."/>
            <person name="Ito T."/>
            <person name="Fujiyama A."/>
            <person name="Inagaki F."/>
            <person name="Takami H."/>
        </authorList>
    </citation>
    <scope>NUCLEOTIDE SEQUENCE</scope>
    <source>
        <strain evidence="4">Expedition CK06-06</strain>
    </source>
</reference>
<dbReference type="InterPro" id="IPR026590">
    <property type="entry name" value="Ssirtuin_cat_dom"/>
</dbReference>
<sequence>KPDMVFFGEQLPQGTLLEATHRSQSCDLFIVIGSSLVVYPAAYMPEYARKAGAKMAIINLTSTDLDHHATVVIHSEAGETMQKVMEKVGGELTR</sequence>
<dbReference type="Pfam" id="PF02146">
    <property type="entry name" value="SIR2"/>
    <property type="match status" value="1"/>
</dbReference>
<dbReference type="PROSITE" id="PS50305">
    <property type="entry name" value="SIRTUIN"/>
    <property type="match status" value="1"/>
</dbReference>
<evidence type="ECO:0000259" key="3">
    <source>
        <dbReference type="PROSITE" id="PS50305"/>
    </source>
</evidence>
<organism evidence="4">
    <name type="scientific">marine sediment metagenome</name>
    <dbReference type="NCBI Taxonomy" id="412755"/>
    <lineage>
        <taxon>unclassified sequences</taxon>
        <taxon>metagenomes</taxon>
        <taxon>ecological metagenomes</taxon>
    </lineage>
</organism>
<proteinExistence type="predicted"/>
<evidence type="ECO:0000256" key="1">
    <source>
        <dbReference type="ARBA" id="ARBA00022679"/>
    </source>
</evidence>
<dbReference type="PANTHER" id="PTHR11085">
    <property type="entry name" value="NAD-DEPENDENT PROTEIN DEACYLASE SIRTUIN-5, MITOCHONDRIAL-RELATED"/>
    <property type="match status" value="1"/>
</dbReference>
<dbReference type="AlphaFoldDB" id="X1MZX7"/>
<dbReference type="InterPro" id="IPR029035">
    <property type="entry name" value="DHS-like_NAD/FAD-binding_dom"/>
</dbReference>
<dbReference type="SUPFAM" id="SSF52467">
    <property type="entry name" value="DHS-like NAD/FAD-binding domain"/>
    <property type="match status" value="1"/>
</dbReference>
<feature type="non-terminal residue" evidence="4">
    <location>
        <position position="1"/>
    </location>
</feature>
<comment type="caution">
    <text evidence="4">The sequence shown here is derived from an EMBL/GenBank/DDBJ whole genome shotgun (WGS) entry which is preliminary data.</text>
</comment>
<protein>
    <recommendedName>
        <fullName evidence="3">Deacetylase sirtuin-type domain-containing protein</fullName>
    </recommendedName>
</protein>
<feature type="domain" description="Deacetylase sirtuin-type" evidence="3">
    <location>
        <begin position="1"/>
        <end position="91"/>
    </location>
</feature>
<dbReference type="InterPro" id="IPR003000">
    <property type="entry name" value="Sirtuin"/>
</dbReference>
<evidence type="ECO:0000313" key="4">
    <source>
        <dbReference type="EMBL" id="GAI23546.1"/>
    </source>
</evidence>
<dbReference type="InterPro" id="IPR050134">
    <property type="entry name" value="NAD-dep_sirtuin_deacylases"/>
</dbReference>
<dbReference type="PANTHER" id="PTHR11085:SF10">
    <property type="entry name" value="NAD-DEPENDENT PROTEIN DEACYLASE SIRTUIN-5, MITOCHONDRIAL-RELATED"/>
    <property type="match status" value="1"/>
</dbReference>
<evidence type="ECO:0000256" key="2">
    <source>
        <dbReference type="ARBA" id="ARBA00023027"/>
    </source>
</evidence>
<dbReference type="GO" id="GO:0017136">
    <property type="term" value="F:histone deacetylase activity, NAD-dependent"/>
    <property type="evidence" value="ECO:0007669"/>
    <property type="project" value="TreeGrafter"/>
</dbReference>
<keyword evidence="1" id="KW-0808">Transferase</keyword>
<gene>
    <name evidence="4" type="ORF">S06H3_33641</name>
</gene>
<name>X1MZX7_9ZZZZ</name>
<dbReference type="EMBL" id="BARV01020098">
    <property type="protein sequence ID" value="GAI23546.1"/>
    <property type="molecule type" value="Genomic_DNA"/>
</dbReference>